<keyword evidence="3" id="KW-0436">Ligase</keyword>
<dbReference type="Gene3D" id="3.40.50.12780">
    <property type="entry name" value="N-terminal domain of ligase-like"/>
    <property type="match status" value="1"/>
</dbReference>
<evidence type="ECO:0000256" key="3">
    <source>
        <dbReference type="ARBA" id="ARBA00022598"/>
    </source>
</evidence>
<feature type="domain" description="AMP-dependent synthetase/ligase" evidence="7">
    <location>
        <begin position="96"/>
        <end position="476"/>
    </location>
</feature>
<dbReference type="RefSeq" id="WP_188393293.1">
    <property type="nucleotide sequence ID" value="NZ_BMEV01000087.1"/>
</dbReference>
<protein>
    <recommendedName>
        <fullName evidence="2">acetate--CoA ligase</fullName>
        <ecNumber evidence="2">6.2.1.1</ecNumber>
    </recommendedName>
</protein>
<dbReference type="GO" id="GO:0005829">
    <property type="term" value="C:cytosol"/>
    <property type="evidence" value="ECO:0007669"/>
    <property type="project" value="TreeGrafter"/>
</dbReference>
<organism evidence="10 11">
    <name type="scientific">Compostibacillus humi</name>
    <dbReference type="NCBI Taxonomy" id="1245525"/>
    <lineage>
        <taxon>Bacteria</taxon>
        <taxon>Bacillati</taxon>
        <taxon>Bacillota</taxon>
        <taxon>Bacilli</taxon>
        <taxon>Bacillales</taxon>
        <taxon>Bacillaceae</taxon>
        <taxon>Compostibacillus</taxon>
    </lineage>
</organism>
<dbReference type="InterPro" id="IPR045851">
    <property type="entry name" value="AMP-bd_C_sf"/>
</dbReference>
<dbReference type="Pfam" id="PF13193">
    <property type="entry name" value="AMP-binding_C"/>
    <property type="match status" value="1"/>
</dbReference>
<proteinExistence type="inferred from homology"/>
<dbReference type="PANTHER" id="PTHR24095">
    <property type="entry name" value="ACETYL-COENZYME A SYNTHETASE"/>
    <property type="match status" value="1"/>
</dbReference>
<dbReference type="EC" id="6.2.1.1" evidence="2"/>
<dbReference type="Pfam" id="PF16177">
    <property type="entry name" value="ACAS_N"/>
    <property type="match status" value="1"/>
</dbReference>
<dbReference type="NCBIfam" id="NF001208">
    <property type="entry name" value="PRK00174.1"/>
    <property type="match status" value="1"/>
</dbReference>
<reference evidence="10" key="2">
    <citation type="submission" date="2020-09" db="EMBL/GenBank/DDBJ databases">
        <authorList>
            <person name="Sun Q."/>
            <person name="Zhou Y."/>
        </authorList>
    </citation>
    <scope>NUCLEOTIDE SEQUENCE</scope>
    <source>
        <strain evidence="10">CGMCC 1.12360</strain>
    </source>
</reference>
<accession>A0A8J2TR54</accession>
<reference evidence="10" key="1">
    <citation type="journal article" date="2014" name="Int. J. Syst. Evol. Microbiol.">
        <title>Complete genome sequence of Corynebacterium casei LMG S-19264T (=DSM 44701T), isolated from a smear-ripened cheese.</title>
        <authorList>
            <consortium name="US DOE Joint Genome Institute (JGI-PGF)"/>
            <person name="Walter F."/>
            <person name="Albersmeier A."/>
            <person name="Kalinowski J."/>
            <person name="Ruckert C."/>
        </authorList>
    </citation>
    <scope>NUCLEOTIDE SEQUENCE</scope>
    <source>
        <strain evidence="10">CGMCC 1.12360</strain>
    </source>
</reference>
<evidence type="ECO:0000256" key="6">
    <source>
        <dbReference type="ARBA" id="ARBA00022990"/>
    </source>
</evidence>
<gene>
    <name evidence="10" type="primary">acsA</name>
    <name evidence="10" type="ORF">GCM10010978_30760</name>
</gene>
<dbReference type="InterPro" id="IPR042099">
    <property type="entry name" value="ANL_N_sf"/>
</dbReference>
<name>A0A8J2TR54_9BACI</name>
<comment type="caution">
    <text evidence="10">The sequence shown here is derived from an EMBL/GenBank/DDBJ whole genome shotgun (WGS) entry which is preliminary data.</text>
</comment>
<keyword evidence="4" id="KW-0547">Nucleotide-binding</keyword>
<dbReference type="Gene3D" id="3.30.300.30">
    <property type="match status" value="1"/>
</dbReference>
<evidence type="ECO:0000256" key="5">
    <source>
        <dbReference type="ARBA" id="ARBA00022840"/>
    </source>
</evidence>
<evidence type="ECO:0000259" key="9">
    <source>
        <dbReference type="Pfam" id="PF16177"/>
    </source>
</evidence>
<dbReference type="InterPro" id="IPR000873">
    <property type="entry name" value="AMP-dep_synth/lig_dom"/>
</dbReference>
<evidence type="ECO:0000313" key="11">
    <source>
        <dbReference type="Proteomes" id="UP000602050"/>
    </source>
</evidence>
<dbReference type="InterPro" id="IPR020845">
    <property type="entry name" value="AMP-binding_CS"/>
</dbReference>
<evidence type="ECO:0000313" key="10">
    <source>
        <dbReference type="EMBL" id="GFZ89181.1"/>
    </source>
</evidence>
<dbReference type="PROSITE" id="PS00455">
    <property type="entry name" value="AMP_BINDING"/>
    <property type="match status" value="1"/>
</dbReference>
<sequence length="653" mass="72922">MQEQGIQQAVLKSELIYPPEEKIKKTTIGSKEAFDSLLAESKKNPEAFWDRIARELKWYKPWEKTMTGSLPDFQFFVGGISNPSINLLDRHIENGAGNRAALIWEGENGDTSAYTYSMLLAEVNRFANVLRDFGVRKGDCVAIFLPNLAEAIIAILACFRIGAIYNAIFSGYSEKSLKDRLVTFKPKVIITADGTKRRGKLVPLKEKVDHVVPDVPSVEKVVVVRRLGTEISMTEGRDYWWHQLTKEKSIHCEPERLEANEPGIVFYTSGTTGKPKGVVHSGMAFVIQNYVYAKYHMDHHEDDIFWCTADVGWLTMHIWGIVGALANGVTTVIYEGAIDYPAKDRFYQLIEKYRVNKLFTAPTALRMLKSLGKEPLEKYDLSCLDVISLVGEPFDAETWYWTYEVLGKKKVYINNTWGQTETAGSPLAGAAWITPMKPGSTGISFLGAEFAIVDDEGNDVERGTLGNLIIKKPFPMLCRTLFNERERYFKSYFSQVDGAYFCSDLALMDEDGYLWVVGRSDDAFNVAGHRLSTMEMESAVLECEGVAEAAVIGIPDPIKGEVPLVFARLADGIDASDNIKENISASIVQQIGKIAKPKYILLADTLPKTVSGKIMRRLLKEIIIEGSVISDVTGLENPEAVNHIHDLIQPLKS</sequence>
<feature type="domain" description="AMP-binding enzyme C-terminal" evidence="8">
    <location>
        <begin position="535"/>
        <end position="613"/>
    </location>
</feature>
<dbReference type="PANTHER" id="PTHR24095:SF14">
    <property type="entry name" value="ACETYL-COENZYME A SYNTHETASE 1"/>
    <property type="match status" value="1"/>
</dbReference>
<dbReference type="InterPro" id="IPR025110">
    <property type="entry name" value="AMP-bd_C"/>
</dbReference>
<dbReference type="AlphaFoldDB" id="A0A8J2TR54"/>
<evidence type="ECO:0000256" key="1">
    <source>
        <dbReference type="ARBA" id="ARBA00006432"/>
    </source>
</evidence>
<comment type="similarity">
    <text evidence="1">Belongs to the ATP-dependent AMP-binding enzyme family.</text>
</comment>
<dbReference type="GO" id="GO:0005524">
    <property type="term" value="F:ATP binding"/>
    <property type="evidence" value="ECO:0007669"/>
    <property type="project" value="UniProtKB-KW"/>
</dbReference>
<evidence type="ECO:0000259" key="8">
    <source>
        <dbReference type="Pfam" id="PF13193"/>
    </source>
</evidence>
<evidence type="ECO:0000256" key="2">
    <source>
        <dbReference type="ARBA" id="ARBA00013275"/>
    </source>
</evidence>
<keyword evidence="5" id="KW-0067">ATP-binding</keyword>
<dbReference type="EMBL" id="BMEV01000087">
    <property type="protein sequence ID" value="GFZ89181.1"/>
    <property type="molecule type" value="Genomic_DNA"/>
</dbReference>
<dbReference type="GO" id="GO:0003987">
    <property type="term" value="F:acetate-CoA ligase activity"/>
    <property type="evidence" value="ECO:0007669"/>
    <property type="project" value="UniProtKB-EC"/>
</dbReference>
<evidence type="ECO:0000259" key="7">
    <source>
        <dbReference type="Pfam" id="PF00501"/>
    </source>
</evidence>
<feature type="domain" description="Acetyl-coenzyme A synthetase N-terminal" evidence="9">
    <location>
        <begin position="35"/>
        <end position="86"/>
    </location>
</feature>
<dbReference type="SUPFAM" id="SSF56801">
    <property type="entry name" value="Acetyl-CoA synthetase-like"/>
    <property type="match status" value="1"/>
</dbReference>
<dbReference type="Proteomes" id="UP000602050">
    <property type="component" value="Unassembled WGS sequence"/>
</dbReference>
<dbReference type="GO" id="GO:0006085">
    <property type="term" value="P:acetyl-CoA biosynthetic process"/>
    <property type="evidence" value="ECO:0007669"/>
    <property type="project" value="TreeGrafter"/>
</dbReference>
<keyword evidence="6" id="KW-0007">Acetylation</keyword>
<evidence type="ECO:0000256" key="4">
    <source>
        <dbReference type="ARBA" id="ARBA00022741"/>
    </source>
</evidence>
<dbReference type="Pfam" id="PF00501">
    <property type="entry name" value="AMP-binding"/>
    <property type="match status" value="1"/>
</dbReference>
<keyword evidence="11" id="KW-1185">Reference proteome</keyword>
<dbReference type="InterPro" id="IPR032387">
    <property type="entry name" value="ACAS_N"/>
</dbReference>